<evidence type="ECO:0000313" key="5">
    <source>
        <dbReference type="Proteomes" id="UP000813385"/>
    </source>
</evidence>
<dbReference type="AlphaFoldDB" id="A0A8K0X495"/>
<dbReference type="EMBL" id="JAGPXD010000003">
    <property type="protein sequence ID" value="KAH7362999.1"/>
    <property type="molecule type" value="Genomic_DNA"/>
</dbReference>
<dbReference type="Gene3D" id="4.10.240.10">
    <property type="entry name" value="Zn(2)-C6 fungal-type DNA-binding domain"/>
    <property type="match status" value="1"/>
</dbReference>
<evidence type="ECO:0000313" key="4">
    <source>
        <dbReference type="EMBL" id="KAH7362999.1"/>
    </source>
</evidence>
<reference evidence="4" key="1">
    <citation type="journal article" date="2021" name="Nat. Commun.">
        <title>Genetic determinants of endophytism in the Arabidopsis root mycobiome.</title>
        <authorList>
            <person name="Mesny F."/>
            <person name="Miyauchi S."/>
            <person name="Thiergart T."/>
            <person name="Pickel B."/>
            <person name="Atanasova L."/>
            <person name="Karlsson M."/>
            <person name="Huettel B."/>
            <person name="Barry K.W."/>
            <person name="Haridas S."/>
            <person name="Chen C."/>
            <person name="Bauer D."/>
            <person name="Andreopoulos W."/>
            <person name="Pangilinan J."/>
            <person name="LaButti K."/>
            <person name="Riley R."/>
            <person name="Lipzen A."/>
            <person name="Clum A."/>
            <person name="Drula E."/>
            <person name="Henrissat B."/>
            <person name="Kohler A."/>
            <person name="Grigoriev I.V."/>
            <person name="Martin F.M."/>
            <person name="Hacquard S."/>
        </authorList>
    </citation>
    <scope>NUCLEOTIDE SEQUENCE</scope>
    <source>
        <strain evidence="4">MPI-CAGE-AT-0016</strain>
    </source>
</reference>
<feature type="region of interest" description="Disordered" evidence="2">
    <location>
        <begin position="1"/>
        <end position="20"/>
    </location>
</feature>
<dbReference type="PANTHER" id="PTHR37534">
    <property type="entry name" value="TRANSCRIPTIONAL ACTIVATOR PROTEIN UGA3"/>
    <property type="match status" value="1"/>
</dbReference>
<feature type="region of interest" description="Disordered" evidence="2">
    <location>
        <begin position="78"/>
        <end position="114"/>
    </location>
</feature>
<feature type="domain" description="Zn(2)-C6 fungal-type" evidence="3">
    <location>
        <begin position="20"/>
        <end position="50"/>
    </location>
</feature>
<dbReference type="OrthoDB" id="39175at2759"/>
<dbReference type="GO" id="GO:0000981">
    <property type="term" value="F:DNA-binding transcription factor activity, RNA polymerase II-specific"/>
    <property type="evidence" value="ECO:0007669"/>
    <property type="project" value="InterPro"/>
</dbReference>
<evidence type="ECO:0000259" key="3">
    <source>
        <dbReference type="PROSITE" id="PS50048"/>
    </source>
</evidence>
<dbReference type="PROSITE" id="PS00463">
    <property type="entry name" value="ZN2_CY6_FUNGAL_1"/>
    <property type="match status" value="1"/>
</dbReference>
<dbReference type="Proteomes" id="UP000813385">
    <property type="component" value="Unassembled WGS sequence"/>
</dbReference>
<keyword evidence="5" id="KW-1185">Reference proteome</keyword>
<dbReference type="PROSITE" id="PS50048">
    <property type="entry name" value="ZN2_CY6_FUNGAL_2"/>
    <property type="match status" value="1"/>
</dbReference>
<dbReference type="SMART" id="SM00066">
    <property type="entry name" value="GAL4"/>
    <property type="match status" value="1"/>
</dbReference>
<dbReference type="PANTHER" id="PTHR37534:SF46">
    <property type="entry name" value="ZN(II)2CYS6 TRANSCRIPTION FACTOR (EUROFUNG)"/>
    <property type="match status" value="1"/>
</dbReference>
<name>A0A8K0X495_9PEZI</name>
<organism evidence="4 5">
    <name type="scientific">Plectosphaerella cucumerina</name>
    <dbReference type="NCBI Taxonomy" id="40658"/>
    <lineage>
        <taxon>Eukaryota</taxon>
        <taxon>Fungi</taxon>
        <taxon>Dikarya</taxon>
        <taxon>Ascomycota</taxon>
        <taxon>Pezizomycotina</taxon>
        <taxon>Sordariomycetes</taxon>
        <taxon>Hypocreomycetidae</taxon>
        <taxon>Glomerellales</taxon>
        <taxon>Plectosphaerellaceae</taxon>
        <taxon>Plectosphaerella</taxon>
    </lineage>
</organism>
<evidence type="ECO:0000256" key="2">
    <source>
        <dbReference type="SAM" id="MobiDB-lite"/>
    </source>
</evidence>
<dbReference type="GO" id="GO:0008270">
    <property type="term" value="F:zinc ion binding"/>
    <property type="evidence" value="ECO:0007669"/>
    <property type="project" value="InterPro"/>
</dbReference>
<evidence type="ECO:0000256" key="1">
    <source>
        <dbReference type="ARBA" id="ARBA00023242"/>
    </source>
</evidence>
<proteinExistence type="predicted"/>
<comment type="caution">
    <text evidence="4">The sequence shown here is derived from an EMBL/GenBank/DDBJ whole genome shotgun (WGS) entry which is preliminary data.</text>
</comment>
<dbReference type="InterPro" id="IPR001138">
    <property type="entry name" value="Zn2Cys6_DnaBD"/>
</dbReference>
<keyword evidence="1" id="KW-0539">Nucleus</keyword>
<protein>
    <recommendedName>
        <fullName evidence="3">Zn(2)-C6 fungal-type domain-containing protein</fullName>
    </recommendedName>
</protein>
<dbReference type="SUPFAM" id="SSF57701">
    <property type="entry name" value="Zn2/Cys6 DNA-binding domain"/>
    <property type="match status" value="1"/>
</dbReference>
<gene>
    <name evidence="4" type="ORF">B0T11DRAFT_90180</name>
</gene>
<dbReference type="Pfam" id="PF00172">
    <property type="entry name" value="Zn_clus"/>
    <property type="match status" value="1"/>
</dbReference>
<accession>A0A8K0X495</accession>
<sequence length="691" mass="76245">MYGPAPERPRKTSIVRSRTGCKPCRRRRKKCDEVRPCCSRCRDNEEQCWYDDASFEFRNANQWAAIQVKKVRGDRLDIKSASTPSPHRHSSQSQTSSSSEPGILPVEESSISPASIETETALTPSLFTSESPTVWDSPIPDSALLGGASNEIQLRASGQLHKSFDPESDLFLHGPLTPGLSCHQLSSTDRRYLSHFVHHVVQIMPANQHTMLSLVSGSVPALQAAMAIGAASLANLQGKYSMNSPKLSDDDYSWTSNRCHKIHALDYAGRSLSTIAYAHHRSVAASGIGTLIATHIMLSLVELELGTFEGLRWYLNIADHLVFDNYKTLLESNQGRKVLRGVVNTRALQRFLAGPVGPVSRDLESPMGRFWLGVENEVSLGRHRVQTISYAVSSTLERLCLLTTMRHCRNSPTLLFRTVAKHLQQFTNSGHIFRNGIQASEADLEAACSDCVAEIRALSDEILCLPAPEGLPLPQATDDGCEMVANSYGENSWPSGDQIKPLRFGSHEEAMRAAEYVSCRLMCDASVVLSITNPSAGVEGEDSDGPATMILSAMPWLHLLVRIALGLDLSSCVNRNTYRRGICGMLLHSAIRCLSPDVCLLLEGLLDRLIVRGCTWEDTTFPSVLSVSTVRAVRSQLERGRIVLFLSTVKRDFDARFTIKAHRMTRTLLMHGWEAGGRDAFDENLPLDDFA</sequence>
<dbReference type="InterPro" id="IPR036864">
    <property type="entry name" value="Zn2-C6_fun-type_DNA-bd_sf"/>
</dbReference>
<dbReference type="CDD" id="cd00067">
    <property type="entry name" value="GAL4"/>
    <property type="match status" value="1"/>
</dbReference>